<evidence type="ECO:0000313" key="3">
    <source>
        <dbReference type="WBParaSite" id="ACAC_0000377801-mRNA-1"/>
    </source>
</evidence>
<evidence type="ECO:0000313" key="2">
    <source>
        <dbReference type="Proteomes" id="UP000035642"/>
    </source>
</evidence>
<keyword evidence="1" id="KW-0812">Transmembrane</keyword>
<dbReference type="Proteomes" id="UP000035642">
    <property type="component" value="Unassembled WGS sequence"/>
</dbReference>
<sequence length="54" mass="6286">LLPGKHNSAFVPHHRHLRSRLFLYHQNAYNCWVAAGGYVVIALLAGLRFLKRFR</sequence>
<evidence type="ECO:0000256" key="1">
    <source>
        <dbReference type="SAM" id="Phobius"/>
    </source>
</evidence>
<protein>
    <submittedName>
        <fullName evidence="3">ABC transporter permease</fullName>
    </submittedName>
</protein>
<dbReference type="WBParaSite" id="ACAC_0000377801-mRNA-1">
    <property type="protein sequence ID" value="ACAC_0000377801-mRNA-1"/>
    <property type="gene ID" value="ACAC_0000377801"/>
</dbReference>
<dbReference type="AlphaFoldDB" id="A0A0K0D133"/>
<keyword evidence="1" id="KW-1133">Transmembrane helix</keyword>
<proteinExistence type="predicted"/>
<organism evidence="2 3">
    <name type="scientific">Angiostrongylus cantonensis</name>
    <name type="common">Rat lungworm</name>
    <dbReference type="NCBI Taxonomy" id="6313"/>
    <lineage>
        <taxon>Eukaryota</taxon>
        <taxon>Metazoa</taxon>
        <taxon>Ecdysozoa</taxon>
        <taxon>Nematoda</taxon>
        <taxon>Chromadorea</taxon>
        <taxon>Rhabditida</taxon>
        <taxon>Rhabditina</taxon>
        <taxon>Rhabditomorpha</taxon>
        <taxon>Strongyloidea</taxon>
        <taxon>Metastrongylidae</taxon>
        <taxon>Angiostrongylus</taxon>
    </lineage>
</organism>
<feature type="transmembrane region" description="Helical" evidence="1">
    <location>
        <begin position="27"/>
        <end position="50"/>
    </location>
</feature>
<reference evidence="3" key="2">
    <citation type="submission" date="2017-02" db="UniProtKB">
        <authorList>
            <consortium name="WormBaseParasite"/>
        </authorList>
    </citation>
    <scope>IDENTIFICATION</scope>
</reference>
<keyword evidence="2" id="KW-1185">Reference proteome</keyword>
<accession>A0A0K0D133</accession>
<keyword evidence="1" id="KW-0472">Membrane</keyword>
<name>A0A0K0D133_ANGCA</name>
<reference evidence="2" key="1">
    <citation type="submission" date="2012-09" db="EMBL/GenBank/DDBJ databases">
        <authorList>
            <person name="Martin A.A."/>
        </authorList>
    </citation>
    <scope>NUCLEOTIDE SEQUENCE</scope>
</reference>